<dbReference type="AlphaFoldDB" id="A0A368RNX5"/>
<dbReference type="EMBL" id="CM003533">
    <property type="protein sequence ID" value="RCV31917.1"/>
    <property type="molecule type" value="Genomic_DNA"/>
</dbReference>
<reference evidence="3" key="1">
    <citation type="journal article" date="2012" name="Nat. Biotechnol.">
        <title>Reference genome sequence of the model plant Setaria.</title>
        <authorList>
            <person name="Bennetzen J.L."/>
            <person name="Schmutz J."/>
            <person name="Wang H."/>
            <person name="Percifield R."/>
            <person name="Hawkins J."/>
            <person name="Pontaroli A.C."/>
            <person name="Estep M."/>
            <person name="Feng L."/>
            <person name="Vaughn J.N."/>
            <person name="Grimwood J."/>
            <person name="Jenkins J."/>
            <person name="Barry K."/>
            <person name="Lindquist E."/>
            <person name="Hellsten U."/>
            <person name="Deshpande S."/>
            <person name="Wang X."/>
            <person name="Wu X."/>
            <person name="Mitros T."/>
            <person name="Triplett J."/>
            <person name="Yang X."/>
            <person name="Ye C.Y."/>
            <person name="Mauro-Herrera M."/>
            <person name="Wang L."/>
            <person name="Li P."/>
            <person name="Sharma M."/>
            <person name="Sharma R."/>
            <person name="Ronald P.C."/>
            <person name="Panaud O."/>
            <person name="Kellogg E.A."/>
            <person name="Brutnell T.P."/>
            <person name="Doust A.N."/>
            <person name="Tuskan G.A."/>
            <person name="Rokhsar D."/>
            <person name="Devos K.M."/>
        </authorList>
    </citation>
    <scope>NUCLEOTIDE SEQUENCE [LARGE SCALE GENOMIC DNA]</scope>
    <source>
        <strain evidence="3">Yugu1</strain>
    </source>
</reference>
<dbReference type="InterPro" id="IPR045005">
    <property type="entry name" value="BPM1-6"/>
</dbReference>
<evidence type="ECO:0000313" key="3">
    <source>
        <dbReference type="EMBL" id="RCV31917.1"/>
    </source>
</evidence>
<comment type="similarity">
    <text evidence="1">Belongs to the Tdpoz family.</text>
</comment>
<feature type="domain" description="BPM/SPOP BACK" evidence="2">
    <location>
        <begin position="123"/>
        <end position="176"/>
    </location>
</feature>
<dbReference type="STRING" id="4555.A0A368RNX5"/>
<dbReference type="Gene3D" id="1.25.40.420">
    <property type="match status" value="1"/>
</dbReference>
<dbReference type="SUPFAM" id="SSF49599">
    <property type="entry name" value="TRAF domain-like"/>
    <property type="match status" value="1"/>
</dbReference>
<reference evidence="3" key="2">
    <citation type="submission" date="2015-07" db="EMBL/GenBank/DDBJ databases">
        <authorList>
            <person name="Noorani M."/>
        </authorList>
    </citation>
    <scope>NUCLEOTIDE SEQUENCE</scope>
    <source>
        <strain evidence="3">Yugu1</strain>
    </source>
</reference>
<dbReference type="Pfam" id="PF24570">
    <property type="entry name" value="BACK_BPM_SPOP"/>
    <property type="match status" value="1"/>
</dbReference>
<dbReference type="InterPro" id="IPR056423">
    <property type="entry name" value="BACK_BPM_SPOP"/>
</dbReference>
<evidence type="ECO:0000256" key="1">
    <source>
        <dbReference type="ARBA" id="ARBA00010846"/>
    </source>
</evidence>
<dbReference type="GO" id="GO:0016567">
    <property type="term" value="P:protein ubiquitination"/>
    <property type="evidence" value="ECO:0007669"/>
    <property type="project" value="InterPro"/>
</dbReference>
<protein>
    <recommendedName>
        <fullName evidence="2">BPM/SPOP BACK domain-containing protein</fullName>
    </recommendedName>
</protein>
<dbReference type="CDD" id="cd00121">
    <property type="entry name" value="MATH"/>
    <property type="match status" value="1"/>
</dbReference>
<evidence type="ECO:0000259" key="2">
    <source>
        <dbReference type="Pfam" id="PF24570"/>
    </source>
</evidence>
<proteinExistence type="inferred from homology"/>
<gene>
    <name evidence="3" type="ORF">SETIT_6G216600v2</name>
</gene>
<sequence>MSFDSCSFTHQFKLNYEVTNNVALGESVSSDDISAEGHPWRIDCYPRGGKQSIAGNLKPRGKGGYLSVFLEVVSESKDDVKAILGAFVMDRDGALSLSHHKGCVHVYPPKGSGNINDWAGHATIGATLACAETYNCPELKKKCIDFFANEKNFTKAVLTDGFVQLVQKFPSILAELRVKVGA</sequence>
<dbReference type="PANTHER" id="PTHR26379">
    <property type="entry name" value="BTB/POZ AND MATH DOMAIN-CONTAINING PROTEIN 1"/>
    <property type="match status" value="1"/>
</dbReference>
<dbReference type="OrthoDB" id="685261at2759"/>
<name>A0A368RNX5_SETIT</name>
<dbReference type="InterPro" id="IPR002083">
    <property type="entry name" value="MATH/TRAF_dom"/>
</dbReference>
<organism evidence="3">
    <name type="scientific">Setaria italica</name>
    <name type="common">Foxtail millet</name>
    <name type="synonym">Panicum italicum</name>
    <dbReference type="NCBI Taxonomy" id="4555"/>
    <lineage>
        <taxon>Eukaryota</taxon>
        <taxon>Viridiplantae</taxon>
        <taxon>Streptophyta</taxon>
        <taxon>Embryophyta</taxon>
        <taxon>Tracheophyta</taxon>
        <taxon>Spermatophyta</taxon>
        <taxon>Magnoliopsida</taxon>
        <taxon>Liliopsida</taxon>
        <taxon>Poales</taxon>
        <taxon>Poaceae</taxon>
        <taxon>PACMAD clade</taxon>
        <taxon>Panicoideae</taxon>
        <taxon>Panicodae</taxon>
        <taxon>Paniceae</taxon>
        <taxon>Cenchrinae</taxon>
        <taxon>Setaria</taxon>
    </lineage>
</organism>
<dbReference type="PANTHER" id="PTHR26379:SF469">
    <property type="entry name" value="MAB1"/>
    <property type="match status" value="1"/>
</dbReference>
<accession>A0A368RNX5</accession>